<dbReference type="InterPro" id="IPR025833">
    <property type="entry name" value="GDYXXLXY"/>
</dbReference>
<evidence type="ECO:0000313" key="1">
    <source>
        <dbReference type="EMBL" id="OIJ28729.1"/>
    </source>
</evidence>
<proteinExistence type="predicted"/>
<name>A0A1J4NE39_9ACTN</name>
<dbReference type="STRING" id="1844.UG56_000405"/>
<sequence>MNTRIRVALVCILNLGLVGIAVAGQLSARVTGEEIRLRVEPVDPIDPFRGTYVDLSYTDISRRTTEQTGDAYVSLARRGPVWEATGVTTERPAAGPFLKCHDDGWRLSCGIESLFVPQDRAREIETEVDGGHAVAVVKVDSRGNAALVSVQGR</sequence>
<organism evidence="1 2">
    <name type="scientific">Nocardioides luteus</name>
    <dbReference type="NCBI Taxonomy" id="1844"/>
    <lineage>
        <taxon>Bacteria</taxon>
        <taxon>Bacillati</taxon>
        <taxon>Actinomycetota</taxon>
        <taxon>Actinomycetes</taxon>
        <taxon>Propionibacteriales</taxon>
        <taxon>Nocardioidaceae</taxon>
        <taxon>Nocardioides</taxon>
    </lineage>
</organism>
<dbReference type="OrthoDB" id="4868247at2"/>
<dbReference type="RefSeq" id="WP_045550818.1">
    <property type="nucleotide sequence ID" value="NZ_JZDQ02000001.1"/>
</dbReference>
<keyword evidence="2" id="KW-1185">Reference proteome</keyword>
<dbReference type="AlphaFoldDB" id="A0A1J4NE39"/>
<dbReference type="Proteomes" id="UP000033772">
    <property type="component" value="Unassembled WGS sequence"/>
</dbReference>
<evidence type="ECO:0000313" key="2">
    <source>
        <dbReference type="Proteomes" id="UP000033772"/>
    </source>
</evidence>
<reference evidence="1" key="1">
    <citation type="submission" date="2016-10" db="EMBL/GenBank/DDBJ databases">
        <title>Draft Genome Sequence of Nocardioides luteus Strain BAFB, an Alkane-Degrading Bacterium Isolated from JP-7 Polluted Soil.</title>
        <authorList>
            <person name="Brown L."/>
            <person name="Ruiz O.N."/>
            <person name="Gunasekera T."/>
        </authorList>
    </citation>
    <scope>NUCLEOTIDE SEQUENCE [LARGE SCALE GENOMIC DNA]</scope>
    <source>
        <strain evidence="1">BAFB</strain>
    </source>
</reference>
<accession>A0A1J4NE39</accession>
<comment type="caution">
    <text evidence="1">The sequence shown here is derived from an EMBL/GenBank/DDBJ whole genome shotgun (WGS) entry which is preliminary data.</text>
</comment>
<protein>
    <recommendedName>
        <fullName evidence="3">GDYXXLXY domain-containing protein</fullName>
    </recommendedName>
</protein>
<dbReference type="Pfam" id="PF14345">
    <property type="entry name" value="GDYXXLXY"/>
    <property type="match status" value="1"/>
</dbReference>
<dbReference type="EMBL" id="JZDQ02000001">
    <property type="protein sequence ID" value="OIJ28729.1"/>
    <property type="molecule type" value="Genomic_DNA"/>
</dbReference>
<gene>
    <name evidence="1" type="ORF">UG56_000405</name>
</gene>
<evidence type="ECO:0008006" key="3">
    <source>
        <dbReference type="Google" id="ProtNLM"/>
    </source>
</evidence>